<evidence type="ECO:0000256" key="6">
    <source>
        <dbReference type="ARBA" id="ARBA00022723"/>
    </source>
</evidence>
<dbReference type="GO" id="GO:0046872">
    <property type="term" value="F:metal ion binding"/>
    <property type="evidence" value="ECO:0007669"/>
    <property type="project" value="UniProtKB-KW"/>
</dbReference>
<evidence type="ECO:0000256" key="13">
    <source>
        <dbReference type="ARBA" id="ARBA00023136"/>
    </source>
</evidence>
<evidence type="ECO:0000259" key="16">
    <source>
        <dbReference type="PROSITE" id="PS50004"/>
    </source>
</evidence>
<evidence type="ECO:0000256" key="12">
    <source>
        <dbReference type="ARBA" id="ARBA00023121"/>
    </source>
</evidence>
<evidence type="ECO:0000256" key="9">
    <source>
        <dbReference type="ARBA" id="ARBA00022837"/>
    </source>
</evidence>
<dbReference type="SMART" id="SM00239">
    <property type="entry name" value="C2"/>
    <property type="match status" value="4"/>
</dbReference>
<evidence type="ECO:0000256" key="14">
    <source>
        <dbReference type="SAM" id="MobiDB-lite"/>
    </source>
</evidence>
<feature type="compositionally biased region" description="Basic and acidic residues" evidence="14">
    <location>
        <begin position="927"/>
        <end position="941"/>
    </location>
</feature>
<keyword evidence="4" id="KW-0813">Transport</keyword>
<evidence type="ECO:0000256" key="1">
    <source>
        <dbReference type="ARBA" id="ARBA00004202"/>
    </source>
</evidence>
<feature type="compositionally biased region" description="Basic residues" evidence="14">
    <location>
        <begin position="904"/>
        <end position="915"/>
    </location>
</feature>
<evidence type="ECO:0008006" key="19">
    <source>
        <dbReference type="Google" id="ProtNLM"/>
    </source>
</evidence>
<feature type="domain" description="C2" evidence="16">
    <location>
        <begin position="416"/>
        <end position="538"/>
    </location>
</feature>
<feature type="region of interest" description="Disordered" evidence="14">
    <location>
        <begin position="885"/>
        <end position="941"/>
    </location>
</feature>
<evidence type="ECO:0000256" key="10">
    <source>
        <dbReference type="ARBA" id="ARBA00022989"/>
    </source>
</evidence>
<feature type="domain" description="C2" evidence="16">
    <location>
        <begin position="267"/>
        <end position="390"/>
    </location>
</feature>
<keyword evidence="13 15" id="KW-0472">Membrane</keyword>
<dbReference type="AlphaFoldDB" id="A0A6I8SKF3"/>
<reference evidence="18" key="2">
    <citation type="submission" date="2020-05" db="UniProtKB">
        <authorList>
            <consortium name="Ensembl"/>
        </authorList>
    </citation>
    <scope>IDENTIFICATION</scope>
</reference>
<dbReference type="InterPro" id="IPR031468">
    <property type="entry name" value="SMP_LBD"/>
</dbReference>
<evidence type="ECO:0000256" key="11">
    <source>
        <dbReference type="ARBA" id="ARBA00023055"/>
    </source>
</evidence>
<dbReference type="InterPro" id="IPR051634">
    <property type="entry name" value="Extended_Synaptotagmin"/>
</dbReference>
<proteinExistence type="inferred from homology"/>
<evidence type="ECO:0000256" key="7">
    <source>
        <dbReference type="ARBA" id="ARBA00022737"/>
    </source>
</evidence>
<dbReference type="Pfam" id="PF17047">
    <property type="entry name" value="SMP_LBD"/>
    <property type="match status" value="2"/>
</dbReference>
<dbReference type="CDD" id="cd08391">
    <property type="entry name" value="C2A_C2C_Synaptotagmin_like"/>
    <property type="match status" value="2"/>
</dbReference>
<evidence type="ECO:0000259" key="17">
    <source>
        <dbReference type="PROSITE" id="PS51847"/>
    </source>
</evidence>
<dbReference type="InterPro" id="IPR037733">
    <property type="entry name" value="Ext_Synaptotagmin_C2A"/>
</dbReference>
<name>A0A6I8SKF3_XENTR</name>
<dbReference type="InterPro" id="IPR039010">
    <property type="entry name" value="Synaptotagmin_SMP"/>
</dbReference>
<comment type="subcellular location">
    <subcellularLocation>
        <location evidence="1">Cell membrane</location>
        <topology evidence="1">Peripheral membrane protein</topology>
    </subcellularLocation>
    <subcellularLocation>
        <location evidence="2">Endoplasmic reticulum membrane</location>
        <topology evidence="2">Multi-pass membrane protein</topology>
    </subcellularLocation>
</comment>
<keyword evidence="8" id="KW-0256">Endoplasmic reticulum</keyword>
<evidence type="ECO:0000256" key="5">
    <source>
        <dbReference type="ARBA" id="ARBA00022692"/>
    </source>
</evidence>
<accession>A0A6I8SKF3</accession>
<keyword evidence="10 15" id="KW-1133">Transmembrane helix</keyword>
<keyword evidence="6" id="KW-0479">Metal-binding</keyword>
<dbReference type="GO" id="GO:0061817">
    <property type="term" value="P:endoplasmic reticulum-plasma membrane tethering"/>
    <property type="evidence" value="ECO:0007669"/>
    <property type="project" value="InterPro"/>
</dbReference>
<feature type="transmembrane region" description="Helical" evidence="15">
    <location>
        <begin position="44"/>
        <end position="61"/>
    </location>
</feature>
<dbReference type="GO" id="GO:0005789">
    <property type="term" value="C:endoplasmic reticulum membrane"/>
    <property type="evidence" value="ECO:0007669"/>
    <property type="project" value="UniProtKB-SubCell"/>
</dbReference>
<feature type="transmembrane region" description="Helical" evidence="15">
    <location>
        <begin position="12"/>
        <end position="38"/>
    </location>
</feature>
<evidence type="ECO:0000256" key="3">
    <source>
        <dbReference type="ARBA" id="ARBA00005867"/>
    </source>
</evidence>
<evidence type="ECO:0000256" key="2">
    <source>
        <dbReference type="ARBA" id="ARBA00004477"/>
    </source>
</evidence>
<feature type="domain" description="C2" evidence="16">
    <location>
        <begin position="591"/>
        <end position="714"/>
    </location>
</feature>
<protein>
    <recommendedName>
        <fullName evidence="19">Extended synaptotagmin-like protein 3</fullName>
    </recommendedName>
</protein>
<organism evidence="18">
    <name type="scientific">Xenopus tropicalis</name>
    <name type="common">Western clawed frog</name>
    <name type="synonym">Silurana tropicalis</name>
    <dbReference type="NCBI Taxonomy" id="8364"/>
    <lineage>
        <taxon>Eukaryota</taxon>
        <taxon>Metazoa</taxon>
        <taxon>Chordata</taxon>
        <taxon>Craniata</taxon>
        <taxon>Vertebrata</taxon>
        <taxon>Euteleostomi</taxon>
        <taxon>Amphibia</taxon>
        <taxon>Batrachia</taxon>
        <taxon>Anura</taxon>
        <taxon>Pipoidea</taxon>
        <taxon>Pipidae</taxon>
        <taxon>Xenopodinae</taxon>
        <taxon>Xenopus</taxon>
        <taxon>Silurana</taxon>
    </lineage>
</organism>
<dbReference type="GeneTree" id="ENSGT00940000156561"/>
<dbReference type="GO" id="GO:0005886">
    <property type="term" value="C:plasma membrane"/>
    <property type="evidence" value="ECO:0007669"/>
    <property type="project" value="UniProtKB-SubCell"/>
</dbReference>
<dbReference type="Gene3D" id="2.60.40.150">
    <property type="entry name" value="C2 domain"/>
    <property type="match status" value="4"/>
</dbReference>
<dbReference type="PANTHER" id="PTHR45761">
    <property type="entry name" value="EXTENDED SYNAPTOTAGMIN-LIKE PROTEIN 2, ISOFORM C"/>
    <property type="match status" value="1"/>
</dbReference>
<dbReference type="PROSITE" id="PS51847">
    <property type="entry name" value="SMP"/>
    <property type="match status" value="1"/>
</dbReference>
<reference evidence="18" key="1">
    <citation type="journal article" date="2010" name="Science">
        <title>The genome of the Western clawed frog Xenopus tropicalis.</title>
        <authorList>
            <person name="Hellsten U."/>
            <person name="Harland R.M."/>
            <person name="Gilchrist M.J."/>
            <person name="Hendrix D."/>
            <person name="Jurka J."/>
            <person name="Kapitonov V."/>
            <person name="Ovcharenko I."/>
            <person name="Putnam N.H."/>
            <person name="Shu S."/>
            <person name="Taher L."/>
            <person name="Blitz I.L."/>
            <person name="Blumberg B."/>
            <person name="Dichmann D.S."/>
            <person name="Dubchak I."/>
            <person name="Amaya E."/>
            <person name="Detter J.C."/>
            <person name="Fletcher R."/>
            <person name="Gerhard D.S."/>
            <person name="Goodstein D."/>
            <person name="Graves T."/>
            <person name="Grigoriev I.V."/>
            <person name="Grimwood J."/>
            <person name="Kawashima T."/>
            <person name="Lindquist E."/>
            <person name="Lucas S.M."/>
            <person name="Mead P.E."/>
            <person name="Mitros T."/>
            <person name="Ogino H."/>
            <person name="Ohta Y."/>
            <person name="Poliakov A.V."/>
            <person name="Pollet N."/>
            <person name="Robert J."/>
            <person name="Salamov A."/>
            <person name="Sater A.K."/>
            <person name="Schmutz J."/>
            <person name="Terry A."/>
            <person name="Vize P.D."/>
            <person name="Warren W.C."/>
            <person name="Wells D."/>
            <person name="Wills A."/>
            <person name="Wilson R.K."/>
            <person name="Zimmerman L.B."/>
            <person name="Zorn A.M."/>
            <person name="Grainger R."/>
            <person name="Grammer T."/>
            <person name="Khokha M.K."/>
            <person name="Richardson P.M."/>
            <person name="Rokhsar D.S."/>
        </authorList>
    </citation>
    <scope>NUCLEOTIDE SEQUENCE [LARGE SCALE GENOMIC DNA]</scope>
    <source>
        <strain evidence="18">Nigerian</strain>
    </source>
</reference>
<dbReference type="GO" id="GO:0008289">
    <property type="term" value="F:lipid binding"/>
    <property type="evidence" value="ECO:0007669"/>
    <property type="project" value="UniProtKB-KW"/>
</dbReference>
<evidence type="ECO:0000256" key="15">
    <source>
        <dbReference type="SAM" id="Phobius"/>
    </source>
</evidence>
<feature type="domain" description="SMP-LTD" evidence="17">
    <location>
        <begin position="98"/>
        <end position="276"/>
    </location>
</feature>
<dbReference type="SUPFAM" id="SSF49562">
    <property type="entry name" value="C2 domain (Calcium/lipid-binding domain, CaLB)"/>
    <property type="match status" value="4"/>
</dbReference>
<dbReference type="FunFam" id="2.60.40.150:FF:000106">
    <property type="entry name" value="extended synaptotagmin-1 isoform X1"/>
    <property type="match status" value="2"/>
</dbReference>
<keyword evidence="12" id="KW-0446">Lipid-binding</keyword>
<feature type="domain" description="C2" evidence="16">
    <location>
        <begin position="740"/>
        <end position="862"/>
    </location>
</feature>
<keyword evidence="9" id="KW-0106">Calcium</keyword>
<feature type="compositionally biased region" description="Basic and acidic residues" evidence="14">
    <location>
        <begin position="894"/>
        <end position="903"/>
    </location>
</feature>
<sequence>MHLISHVFQHEFFSLTLNGSVFCVFFKFTLILCLGYFLRWMDVGPYYIVVGLLAVLCWFSSREEGKKKQRLAQQGGKKPEESMASLSAMEKVLKCKTEMERKEVLNKVVADLWPYISEYLKKKLQNQIQPSICGSMSALSSFHFTYIDFGKNAPRLTSVRTHRIPARKQIILDADLTYHGDAKVNAALRHHSIKLGINGLTLEGTLRIILEPLLDDVPFVGAVTVYFPQRPVLDIKWTGLAEFLELPTLSKLSNKKVIDRIAKYLVVPNHITVPLKAGIKVEDLYYKVHRNVLRIFILEAEDLMAKDLISRKSDPYVVIHGGGLTEKTKVIYRNLNPKWNQVFEMSFSDLPGQEIEFELYDYDIEKDDFLGRCQISVEEVMTNRSIDTWLPLKNATSGKLHVKLENLSLVSDVAQLEPVLKLNQMSRPAQSKDFSSAFLYVFIERGRDLQLKDENKTPSAKAEIRVRNTVQKTKTCPKSKDPIWKETFTFFIKNPHDDMLDLQVRDEHYGSLGSITVSLSVLLSANNLTIEDWYELSQHSNQSAVRIRLQMRILVVLDIKWTGLAEFLELPTLSKLSNKKVIDRIAKYLVVPNHITVPLKAGIKVEDLYYKVHRNVLRIFILEAEDLMAKDLISRKSDPYVVIHGGGLTEKTKVIYRNLNPKWNQVFEMSFSDLPGQEIEFELYDYDIEKDDFLGRCQISVEEVMTNRSIDTWLPLKNATSGKLHVKLENLSLVSDVAQLEPVLKLNQMSRPAQSKDFSSAFLYVFIERGRDLQLKDENKTPSAKAEIRVRNTVQKTKTCPKSKDPIWKETFTFFIKNPHDDMLDLQVRDEHYGSLGSITVSLSVLLSANNLTIEDWYELSPHSRQSAVRIRLQMRILVGASLTPELQPSSSSHRKEEKEIKNVPKKLKQRKSSAKRLLGDSIRTGTSRDSERSGTENQLDRTKRIAKRLLCNRRCLVLNGGIK</sequence>
<keyword evidence="7" id="KW-0677">Repeat</keyword>
<dbReference type="CDD" id="cd21670">
    <property type="entry name" value="SMP_ESyt"/>
    <property type="match status" value="1"/>
</dbReference>
<dbReference type="GO" id="GO:0006869">
    <property type="term" value="P:lipid transport"/>
    <property type="evidence" value="ECO:0007669"/>
    <property type="project" value="UniProtKB-KW"/>
</dbReference>
<evidence type="ECO:0000256" key="8">
    <source>
        <dbReference type="ARBA" id="ARBA00022824"/>
    </source>
</evidence>
<dbReference type="PROSITE" id="PS50004">
    <property type="entry name" value="C2"/>
    <property type="match status" value="4"/>
</dbReference>
<dbReference type="InterPro" id="IPR000008">
    <property type="entry name" value="C2_dom"/>
</dbReference>
<dbReference type="InterPro" id="IPR035892">
    <property type="entry name" value="C2_domain_sf"/>
</dbReference>
<dbReference type="FunFam" id="2.60.40.150:FF:000100">
    <property type="entry name" value="Extended synaptotagmin-2"/>
    <property type="match status" value="2"/>
</dbReference>
<comment type="similarity">
    <text evidence="3">Belongs to the extended synaptotagmin family.</text>
</comment>
<evidence type="ECO:0000256" key="4">
    <source>
        <dbReference type="ARBA" id="ARBA00022448"/>
    </source>
</evidence>
<dbReference type="Bgee" id="ENSXETG00000034880">
    <property type="expression patterns" value="Expressed in testis"/>
</dbReference>
<dbReference type="InParanoid" id="A0A6I8SKF3"/>
<keyword evidence="5 15" id="KW-0812">Transmembrane</keyword>
<dbReference type="Ensembl" id="ENSXETT00000076151">
    <property type="protein sequence ID" value="ENSXETP00000098743"/>
    <property type="gene ID" value="ENSXETG00000034880"/>
</dbReference>
<evidence type="ECO:0000313" key="18">
    <source>
        <dbReference type="Ensembl" id="ENSXETP00000098743"/>
    </source>
</evidence>
<dbReference type="PANTHER" id="PTHR45761:SF9">
    <property type="entry name" value="EXTENDED SYNAPTOTAGMIN-1-LIKE"/>
    <property type="match status" value="1"/>
</dbReference>
<dbReference type="Pfam" id="PF00168">
    <property type="entry name" value="C2"/>
    <property type="match status" value="4"/>
</dbReference>
<keyword evidence="11" id="KW-0445">Lipid transport</keyword>